<keyword evidence="1" id="KW-1133">Transmembrane helix</keyword>
<keyword evidence="1" id="KW-0472">Membrane</keyword>
<dbReference type="Proteomes" id="UP000095283">
    <property type="component" value="Unplaced"/>
</dbReference>
<keyword evidence="2" id="KW-1185">Reference proteome</keyword>
<reference evidence="3" key="1">
    <citation type="submission" date="2016-11" db="UniProtKB">
        <authorList>
            <consortium name="WormBaseParasite"/>
        </authorList>
    </citation>
    <scope>IDENTIFICATION</scope>
</reference>
<evidence type="ECO:0000313" key="2">
    <source>
        <dbReference type="Proteomes" id="UP000095283"/>
    </source>
</evidence>
<name>A0A1I7WZA3_HETBA</name>
<dbReference type="WBParaSite" id="Hba_10620">
    <property type="protein sequence ID" value="Hba_10620"/>
    <property type="gene ID" value="Hba_10620"/>
</dbReference>
<keyword evidence="1" id="KW-0812">Transmembrane</keyword>
<dbReference type="AlphaFoldDB" id="A0A1I7WZA3"/>
<protein>
    <submittedName>
        <fullName evidence="3">Uncharacterized protein</fullName>
    </submittedName>
</protein>
<proteinExistence type="predicted"/>
<evidence type="ECO:0000313" key="3">
    <source>
        <dbReference type="WBParaSite" id="Hba_10620"/>
    </source>
</evidence>
<sequence>MIIAPDQPLKSANKIPILVRHTSSKQIQFVDFCKYYFYLRYIILLKHCLIFYLIIFNPLSYHIFIF</sequence>
<accession>A0A1I7WZA3</accession>
<organism evidence="2 3">
    <name type="scientific">Heterorhabditis bacteriophora</name>
    <name type="common">Entomopathogenic nematode worm</name>
    <dbReference type="NCBI Taxonomy" id="37862"/>
    <lineage>
        <taxon>Eukaryota</taxon>
        <taxon>Metazoa</taxon>
        <taxon>Ecdysozoa</taxon>
        <taxon>Nematoda</taxon>
        <taxon>Chromadorea</taxon>
        <taxon>Rhabditida</taxon>
        <taxon>Rhabditina</taxon>
        <taxon>Rhabditomorpha</taxon>
        <taxon>Strongyloidea</taxon>
        <taxon>Heterorhabditidae</taxon>
        <taxon>Heterorhabditis</taxon>
    </lineage>
</organism>
<evidence type="ECO:0000256" key="1">
    <source>
        <dbReference type="SAM" id="Phobius"/>
    </source>
</evidence>
<feature type="transmembrane region" description="Helical" evidence="1">
    <location>
        <begin position="35"/>
        <end position="56"/>
    </location>
</feature>